<accession>F4PIH4</accession>
<dbReference type="OMA" id="VFGADMK"/>
<keyword evidence="5" id="KW-0963">Cytoplasm</keyword>
<dbReference type="Pfam" id="PF02580">
    <property type="entry name" value="Tyr_Deacylase"/>
    <property type="match status" value="1"/>
</dbReference>
<dbReference type="PANTHER" id="PTHR10472:SF5">
    <property type="entry name" value="D-AMINOACYL-TRNA DEACYLASE 1"/>
    <property type="match status" value="1"/>
</dbReference>
<dbReference type="InterPro" id="IPR003732">
    <property type="entry name" value="Daa-tRNA_deacyls_DTD"/>
</dbReference>
<organism evidence="6 7">
    <name type="scientific">Cavenderia fasciculata</name>
    <name type="common">Slime mold</name>
    <name type="synonym">Dictyostelium fasciculatum</name>
    <dbReference type="NCBI Taxonomy" id="261658"/>
    <lineage>
        <taxon>Eukaryota</taxon>
        <taxon>Amoebozoa</taxon>
        <taxon>Evosea</taxon>
        <taxon>Eumycetozoa</taxon>
        <taxon>Dictyostelia</taxon>
        <taxon>Acytosteliales</taxon>
        <taxon>Cavenderiaceae</taxon>
        <taxon>Cavenderia</taxon>
    </lineage>
</organism>
<dbReference type="NCBIfam" id="TIGR00256">
    <property type="entry name" value="D-aminoacyl-tRNA deacylase"/>
    <property type="match status" value="1"/>
</dbReference>
<gene>
    <name evidence="6" type="primary">dtd</name>
    <name evidence="6" type="ORF">DFA_03652</name>
</gene>
<dbReference type="PANTHER" id="PTHR10472">
    <property type="entry name" value="D-TYROSYL-TRNA TYR DEACYLASE"/>
    <property type="match status" value="1"/>
</dbReference>
<reference evidence="7" key="1">
    <citation type="journal article" date="2011" name="Genome Res.">
        <title>Phylogeny-wide analysis of social amoeba genomes highlights ancient origins for complex intercellular communication.</title>
        <authorList>
            <person name="Heidel A.J."/>
            <person name="Lawal H.M."/>
            <person name="Felder M."/>
            <person name="Schilde C."/>
            <person name="Helps N.R."/>
            <person name="Tunggal B."/>
            <person name="Rivero F."/>
            <person name="John U."/>
            <person name="Schleicher M."/>
            <person name="Eichinger L."/>
            <person name="Platzer M."/>
            <person name="Noegel A.A."/>
            <person name="Schaap P."/>
            <person name="Gloeckner G."/>
        </authorList>
    </citation>
    <scope>NUCLEOTIDE SEQUENCE [LARGE SCALE GENOMIC DNA]</scope>
    <source>
        <strain evidence="7">SH3</strain>
    </source>
</reference>
<dbReference type="InterPro" id="IPR023509">
    <property type="entry name" value="DTD-like_sf"/>
</dbReference>
<evidence type="ECO:0000256" key="4">
    <source>
        <dbReference type="ARBA" id="ARBA00048018"/>
    </source>
</evidence>
<comment type="catalytic activity">
    <reaction evidence="3">
        <text>glycyl-tRNA(Ala) + H2O = tRNA(Ala) + glycine + H(+)</text>
        <dbReference type="Rhea" id="RHEA:53744"/>
        <dbReference type="Rhea" id="RHEA-COMP:9657"/>
        <dbReference type="Rhea" id="RHEA-COMP:13640"/>
        <dbReference type="ChEBI" id="CHEBI:15377"/>
        <dbReference type="ChEBI" id="CHEBI:15378"/>
        <dbReference type="ChEBI" id="CHEBI:57305"/>
        <dbReference type="ChEBI" id="CHEBI:78442"/>
        <dbReference type="ChEBI" id="CHEBI:78522"/>
        <dbReference type="EC" id="3.1.1.96"/>
    </reaction>
</comment>
<dbReference type="GO" id="GO:0000049">
    <property type="term" value="F:tRNA binding"/>
    <property type="evidence" value="ECO:0007669"/>
    <property type="project" value="UniProtKB-KW"/>
</dbReference>
<evidence type="ECO:0000256" key="2">
    <source>
        <dbReference type="ARBA" id="ARBA00013056"/>
    </source>
</evidence>
<dbReference type="GeneID" id="14876650"/>
<dbReference type="KEGG" id="dfa:DFA_03652"/>
<dbReference type="RefSeq" id="XP_004363254.1">
    <property type="nucleotide sequence ID" value="XM_004363197.1"/>
</dbReference>
<dbReference type="GO" id="GO:0106026">
    <property type="term" value="F:Gly-tRNA(Ala) deacylase activity"/>
    <property type="evidence" value="ECO:0007669"/>
    <property type="project" value="RHEA"/>
</dbReference>
<evidence type="ECO:0000256" key="1">
    <source>
        <dbReference type="ARBA" id="ARBA00009673"/>
    </source>
</evidence>
<dbReference type="Proteomes" id="UP000007797">
    <property type="component" value="Unassembled WGS sequence"/>
</dbReference>
<dbReference type="FunFam" id="3.50.80.10:FF:000001">
    <property type="entry name" value="D-aminoacyl-tRNA deacylase"/>
    <property type="match status" value="1"/>
</dbReference>
<dbReference type="EC" id="3.1.1.96" evidence="2 5"/>
<comment type="catalytic activity">
    <reaction evidence="4">
        <text>a D-aminoacyl-tRNA + H2O = a tRNA + a D-alpha-amino acid + H(+)</text>
        <dbReference type="Rhea" id="RHEA:13953"/>
        <dbReference type="Rhea" id="RHEA-COMP:10123"/>
        <dbReference type="Rhea" id="RHEA-COMP:10124"/>
        <dbReference type="ChEBI" id="CHEBI:15377"/>
        <dbReference type="ChEBI" id="CHEBI:15378"/>
        <dbReference type="ChEBI" id="CHEBI:59871"/>
        <dbReference type="ChEBI" id="CHEBI:78442"/>
        <dbReference type="ChEBI" id="CHEBI:79333"/>
        <dbReference type="EC" id="3.1.1.96"/>
    </reaction>
</comment>
<dbReference type="EMBL" id="GL883006">
    <property type="protein sequence ID" value="EGG25403.1"/>
    <property type="molecule type" value="Genomic_DNA"/>
</dbReference>
<comment type="similarity">
    <text evidence="1 5">Belongs to the DTD family.</text>
</comment>
<proteinExistence type="inferred from homology"/>
<comment type="subcellular location">
    <subcellularLocation>
        <location evidence="5">Cytoplasm</location>
    </subcellularLocation>
</comment>
<sequence length="149" mass="16763">MRAVIQRVKQASVTVDGQVVSSIGPGLMWITKEDTKVDCEYLLKKIFGLKLWPNPESDKSWDKSVKDLQYEVLFVSQFTLYATTSKGLKPDFHLAAGSEYSKAFYEEFLVDAKKIYNPERIKDGQFGAMMDVGLVNDGPVTISLDSKNK</sequence>
<dbReference type="AlphaFoldDB" id="F4PIH4"/>
<evidence type="ECO:0000256" key="5">
    <source>
        <dbReference type="RuleBase" id="RU003470"/>
    </source>
</evidence>
<evidence type="ECO:0000313" key="7">
    <source>
        <dbReference type="Proteomes" id="UP000007797"/>
    </source>
</evidence>
<keyword evidence="5" id="KW-0820">tRNA-binding</keyword>
<dbReference type="GO" id="GO:0005737">
    <property type="term" value="C:cytoplasm"/>
    <property type="evidence" value="ECO:0007669"/>
    <property type="project" value="UniProtKB-SubCell"/>
</dbReference>
<keyword evidence="7" id="KW-1185">Reference proteome</keyword>
<keyword evidence="5" id="KW-0378">Hydrolase</keyword>
<dbReference type="OrthoDB" id="275783at2759"/>
<dbReference type="GO" id="GO:0051500">
    <property type="term" value="F:D-tyrosyl-tRNA(Tyr) deacylase activity"/>
    <property type="evidence" value="ECO:0007669"/>
    <property type="project" value="TreeGrafter"/>
</dbReference>
<dbReference type="Gene3D" id="3.50.80.10">
    <property type="entry name" value="D-tyrosyl-tRNA(Tyr) deacylase"/>
    <property type="match status" value="1"/>
</dbReference>
<name>F4PIH4_CACFS</name>
<protein>
    <recommendedName>
        <fullName evidence="2 5">D-aminoacyl-tRNA deacylase</fullName>
        <ecNumber evidence="2 5">3.1.1.96</ecNumber>
    </recommendedName>
</protein>
<dbReference type="STRING" id="1054147.F4PIH4"/>
<dbReference type="SUPFAM" id="SSF69500">
    <property type="entry name" value="DTD-like"/>
    <property type="match status" value="1"/>
</dbReference>
<keyword evidence="5" id="KW-0694">RNA-binding</keyword>
<evidence type="ECO:0000313" key="6">
    <source>
        <dbReference type="EMBL" id="EGG25403.1"/>
    </source>
</evidence>
<evidence type="ECO:0000256" key="3">
    <source>
        <dbReference type="ARBA" id="ARBA00047676"/>
    </source>
</evidence>